<dbReference type="RefSeq" id="WP_155455612.1">
    <property type="nucleotide sequence ID" value="NZ_WNKX01000015.1"/>
</dbReference>
<sequence length="659" mass="71398">MDIHFIISGMLAATSLLAVKWGRERDGERQKANGQTEELQRANRSLRMAARCRYGLLHAGSAEEMMSSVCRAISEEGGYSLAWTGLSPAGSGKDVVAGEIHGTPAGRFAAAAGGWRHGCSCDGIALDAMREAKPIVRRGETVEFGYPSALALPMCGGEDDAAPSGVLCVYSINPAAFDGEEVAGLQELAAELARALNGLREARKRRAADQALAYQAHHDPATGLANRALFNDRLRQALMAAERSGRKVAVLALTMDRYRGVKASLGVDACNALLMHAANAMKSCLREGDTVAHLLGNEFAIILGDMAQDDDVLPVAAKLLNAIKDPMRWKDNIVSSTASIGVALMDKDGCDASSMLRSANSAMAHALGHGGNRFRFVAPEMNERVARMFALEAELRRALVHNEFVLHYQPRAALADGGLAGAEALVRWDHPTRGLVPPGDFIPLAESSGLIVPLGAWVIREVCRQQKAWRDAGLPMVPVSINLSPRQFREDGLAEHIEVALEEYDVPPAMLVFEISESMVKDNLDAAVARLNELKGIGVRLSLDDFGTGHSSLARLRMLPMDQLKIDQSFVRQLGSEQADEAICRSIIDVGHNLNMQIVGEGVETLLQREWLRAHHCDEIQGCFHARAMPADEFAQLLAADRPRSNTMLPLWKAINYKG</sequence>
<dbReference type="EMBL" id="WNKX01000015">
    <property type="protein sequence ID" value="MTW12687.1"/>
    <property type="molecule type" value="Genomic_DNA"/>
</dbReference>
<feature type="domain" description="EAL" evidence="1">
    <location>
        <begin position="388"/>
        <end position="642"/>
    </location>
</feature>
<dbReference type="InterPro" id="IPR000160">
    <property type="entry name" value="GGDEF_dom"/>
</dbReference>
<proteinExistence type="predicted"/>
<dbReference type="SMART" id="SM00052">
    <property type="entry name" value="EAL"/>
    <property type="match status" value="1"/>
</dbReference>
<dbReference type="Proteomes" id="UP000472320">
    <property type="component" value="Unassembled WGS sequence"/>
</dbReference>
<dbReference type="CDD" id="cd01949">
    <property type="entry name" value="GGDEF"/>
    <property type="match status" value="1"/>
</dbReference>
<dbReference type="InterPro" id="IPR043128">
    <property type="entry name" value="Rev_trsase/Diguanyl_cyclase"/>
</dbReference>
<evidence type="ECO:0000259" key="2">
    <source>
        <dbReference type="PROSITE" id="PS50887"/>
    </source>
</evidence>
<evidence type="ECO:0000259" key="1">
    <source>
        <dbReference type="PROSITE" id="PS50883"/>
    </source>
</evidence>
<dbReference type="NCBIfam" id="TIGR00254">
    <property type="entry name" value="GGDEF"/>
    <property type="match status" value="1"/>
</dbReference>
<dbReference type="Pfam" id="PF00563">
    <property type="entry name" value="EAL"/>
    <property type="match status" value="1"/>
</dbReference>
<feature type="domain" description="GGDEF" evidence="2">
    <location>
        <begin position="246"/>
        <end position="379"/>
    </location>
</feature>
<evidence type="ECO:0000313" key="4">
    <source>
        <dbReference type="Proteomes" id="UP000472320"/>
    </source>
</evidence>
<dbReference type="SUPFAM" id="SSF55781">
    <property type="entry name" value="GAF domain-like"/>
    <property type="match status" value="1"/>
</dbReference>
<dbReference type="Gene3D" id="3.30.70.270">
    <property type="match status" value="1"/>
</dbReference>
<dbReference type="InterPro" id="IPR029787">
    <property type="entry name" value="Nucleotide_cyclase"/>
</dbReference>
<organism evidence="3 4">
    <name type="scientific">Massilia eburnea</name>
    <dbReference type="NCBI Taxonomy" id="1776165"/>
    <lineage>
        <taxon>Bacteria</taxon>
        <taxon>Pseudomonadati</taxon>
        <taxon>Pseudomonadota</taxon>
        <taxon>Betaproteobacteria</taxon>
        <taxon>Burkholderiales</taxon>
        <taxon>Oxalobacteraceae</taxon>
        <taxon>Telluria group</taxon>
        <taxon>Massilia</taxon>
    </lineage>
</organism>
<name>A0A6L6QL82_9BURK</name>
<dbReference type="SUPFAM" id="SSF141868">
    <property type="entry name" value="EAL domain-like"/>
    <property type="match status" value="1"/>
</dbReference>
<protein>
    <submittedName>
        <fullName evidence="3">EAL domain-containing protein</fullName>
    </submittedName>
</protein>
<dbReference type="PANTHER" id="PTHR44757:SF2">
    <property type="entry name" value="BIOFILM ARCHITECTURE MAINTENANCE PROTEIN MBAA"/>
    <property type="match status" value="1"/>
</dbReference>
<comment type="caution">
    <text evidence="3">The sequence shown here is derived from an EMBL/GenBank/DDBJ whole genome shotgun (WGS) entry which is preliminary data.</text>
</comment>
<dbReference type="OrthoDB" id="9813903at2"/>
<dbReference type="SUPFAM" id="SSF55073">
    <property type="entry name" value="Nucleotide cyclase"/>
    <property type="match status" value="1"/>
</dbReference>
<dbReference type="PROSITE" id="PS50883">
    <property type="entry name" value="EAL"/>
    <property type="match status" value="1"/>
</dbReference>
<dbReference type="Pfam" id="PF00990">
    <property type="entry name" value="GGDEF"/>
    <property type="match status" value="1"/>
</dbReference>
<dbReference type="Gene3D" id="3.20.20.450">
    <property type="entry name" value="EAL domain"/>
    <property type="match status" value="1"/>
</dbReference>
<accession>A0A6L6QL82</accession>
<dbReference type="InterPro" id="IPR029016">
    <property type="entry name" value="GAF-like_dom_sf"/>
</dbReference>
<dbReference type="PROSITE" id="PS50887">
    <property type="entry name" value="GGDEF"/>
    <property type="match status" value="1"/>
</dbReference>
<dbReference type="SMART" id="SM00267">
    <property type="entry name" value="GGDEF"/>
    <property type="match status" value="1"/>
</dbReference>
<keyword evidence="4" id="KW-1185">Reference proteome</keyword>
<dbReference type="CDD" id="cd01948">
    <property type="entry name" value="EAL"/>
    <property type="match status" value="1"/>
</dbReference>
<dbReference type="FunFam" id="3.20.20.450:FF:000001">
    <property type="entry name" value="Cyclic di-GMP phosphodiesterase yahA"/>
    <property type="match status" value="1"/>
</dbReference>
<dbReference type="PANTHER" id="PTHR44757">
    <property type="entry name" value="DIGUANYLATE CYCLASE DGCP"/>
    <property type="match status" value="1"/>
</dbReference>
<dbReference type="InterPro" id="IPR001633">
    <property type="entry name" value="EAL_dom"/>
</dbReference>
<evidence type="ECO:0000313" key="3">
    <source>
        <dbReference type="EMBL" id="MTW12687.1"/>
    </source>
</evidence>
<dbReference type="Gene3D" id="3.30.450.40">
    <property type="match status" value="1"/>
</dbReference>
<dbReference type="AlphaFoldDB" id="A0A6L6QL82"/>
<dbReference type="InterPro" id="IPR052155">
    <property type="entry name" value="Biofilm_reg_signaling"/>
</dbReference>
<gene>
    <name evidence="3" type="ORF">GM658_18920</name>
</gene>
<dbReference type="InterPro" id="IPR035919">
    <property type="entry name" value="EAL_sf"/>
</dbReference>
<reference evidence="3 4" key="1">
    <citation type="submission" date="2019-11" db="EMBL/GenBank/DDBJ databases">
        <title>Type strains purchased from KCTC, JCM and DSMZ.</title>
        <authorList>
            <person name="Lu H."/>
        </authorList>
    </citation>
    <scope>NUCLEOTIDE SEQUENCE [LARGE SCALE GENOMIC DNA]</scope>
    <source>
        <strain evidence="3 4">JCM 31587</strain>
    </source>
</reference>